<evidence type="ECO:0000313" key="2">
    <source>
        <dbReference type="WBParaSite" id="L893_g27778.t1"/>
    </source>
</evidence>
<dbReference type="AlphaFoldDB" id="A0A1I7ZMZ0"/>
<dbReference type="Proteomes" id="UP000095287">
    <property type="component" value="Unplaced"/>
</dbReference>
<reference evidence="2" key="1">
    <citation type="submission" date="2016-11" db="UniProtKB">
        <authorList>
            <consortium name="WormBaseParasite"/>
        </authorList>
    </citation>
    <scope>IDENTIFICATION</scope>
</reference>
<protein>
    <submittedName>
        <fullName evidence="2">Secreted protein</fullName>
    </submittedName>
</protein>
<sequence>MFVCIPTDVSCTIIILRTIWIRIPSVKKSSSAWLRSRSQAAQFRAIHSALLPAPFRLLLPLEKRTL</sequence>
<organism evidence="1 2">
    <name type="scientific">Steinernema glaseri</name>
    <dbReference type="NCBI Taxonomy" id="37863"/>
    <lineage>
        <taxon>Eukaryota</taxon>
        <taxon>Metazoa</taxon>
        <taxon>Ecdysozoa</taxon>
        <taxon>Nematoda</taxon>
        <taxon>Chromadorea</taxon>
        <taxon>Rhabditida</taxon>
        <taxon>Tylenchina</taxon>
        <taxon>Panagrolaimomorpha</taxon>
        <taxon>Strongyloidoidea</taxon>
        <taxon>Steinernematidae</taxon>
        <taxon>Steinernema</taxon>
    </lineage>
</organism>
<keyword evidence="1" id="KW-1185">Reference proteome</keyword>
<evidence type="ECO:0000313" key="1">
    <source>
        <dbReference type="Proteomes" id="UP000095287"/>
    </source>
</evidence>
<dbReference type="WBParaSite" id="L893_g27778.t1">
    <property type="protein sequence ID" value="L893_g27778.t1"/>
    <property type="gene ID" value="L893_g27778"/>
</dbReference>
<name>A0A1I7ZMZ0_9BILA</name>
<proteinExistence type="predicted"/>
<accession>A0A1I7ZMZ0</accession>